<protein>
    <submittedName>
        <fullName evidence="3">Hydrolase</fullName>
    </submittedName>
</protein>
<proteinExistence type="predicted"/>
<dbReference type="PANTHER" id="PTHR43540">
    <property type="entry name" value="PEROXYUREIDOACRYLATE/UREIDOACRYLATE AMIDOHYDROLASE-RELATED"/>
    <property type="match status" value="1"/>
</dbReference>
<dbReference type="SUPFAM" id="SSF52499">
    <property type="entry name" value="Isochorismatase-like hydrolases"/>
    <property type="match status" value="1"/>
</dbReference>
<dbReference type="Proteomes" id="UP000642673">
    <property type="component" value="Unassembled WGS sequence"/>
</dbReference>
<gene>
    <name evidence="3" type="ORF">GCM10010347_33150</name>
</gene>
<keyword evidence="4" id="KW-1185">Reference proteome</keyword>
<dbReference type="PANTHER" id="PTHR43540:SF7">
    <property type="entry name" value="ISOCHORISMATASE FAMILY PROTEIN YECD"/>
    <property type="match status" value="1"/>
</dbReference>
<dbReference type="Gene3D" id="3.40.50.850">
    <property type="entry name" value="Isochorismatase-like"/>
    <property type="match status" value="1"/>
</dbReference>
<dbReference type="EMBL" id="BMVP01000005">
    <property type="protein sequence ID" value="GHB60468.1"/>
    <property type="molecule type" value="Genomic_DNA"/>
</dbReference>
<dbReference type="InterPro" id="IPR000868">
    <property type="entry name" value="Isochorismatase-like_dom"/>
</dbReference>
<feature type="domain" description="Isochorismatase-like" evidence="2">
    <location>
        <begin position="14"/>
        <end position="186"/>
    </location>
</feature>
<evidence type="ECO:0000259" key="2">
    <source>
        <dbReference type="Pfam" id="PF00857"/>
    </source>
</evidence>
<sequence length="202" mass="21372">MTAPTPALTLDRGTALVLIDLQQGILALPTATPAARILENGIALAEAFRAHRLPVVLVKVAWSPDGGDLPTANVDRPGPASAPPAAFSELPAELAALGDVVVTKRHWGAFTGTELDLQLRRRGIHRIVLGGISTSIGVESTARTAWEHSYELVFAEDATTDMDTGSHDHSFGKIFPRLGKVSATADIVMALKALDDEPVSRD</sequence>
<dbReference type="GO" id="GO:0016787">
    <property type="term" value="F:hydrolase activity"/>
    <property type="evidence" value="ECO:0007669"/>
    <property type="project" value="UniProtKB-KW"/>
</dbReference>
<dbReference type="InterPro" id="IPR036380">
    <property type="entry name" value="Isochorismatase-like_sf"/>
</dbReference>
<name>A0ABQ3ETF9_9ACTN</name>
<evidence type="ECO:0000256" key="1">
    <source>
        <dbReference type="ARBA" id="ARBA00022801"/>
    </source>
</evidence>
<organism evidence="3 4">
    <name type="scientific">Streptomyces cirratus</name>
    <dbReference type="NCBI Taxonomy" id="68187"/>
    <lineage>
        <taxon>Bacteria</taxon>
        <taxon>Bacillati</taxon>
        <taxon>Actinomycetota</taxon>
        <taxon>Actinomycetes</taxon>
        <taxon>Kitasatosporales</taxon>
        <taxon>Streptomycetaceae</taxon>
        <taxon>Streptomyces</taxon>
    </lineage>
</organism>
<comment type="caution">
    <text evidence="3">The sequence shown here is derived from an EMBL/GenBank/DDBJ whole genome shotgun (WGS) entry which is preliminary data.</text>
</comment>
<evidence type="ECO:0000313" key="3">
    <source>
        <dbReference type="EMBL" id="GHB60468.1"/>
    </source>
</evidence>
<dbReference type="CDD" id="cd00431">
    <property type="entry name" value="cysteine_hydrolases"/>
    <property type="match status" value="1"/>
</dbReference>
<dbReference type="RefSeq" id="WP_190184922.1">
    <property type="nucleotide sequence ID" value="NZ_BMVP01000005.1"/>
</dbReference>
<dbReference type="NCBIfam" id="NF008517">
    <property type="entry name" value="PRK11440.1"/>
    <property type="match status" value="1"/>
</dbReference>
<reference evidence="4" key="1">
    <citation type="journal article" date="2019" name="Int. J. Syst. Evol. Microbiol.">
        <title>The Global Catalogue of Microorganisms (GCM) 10K type strain sequencing project: providing services to taxonomists for standard genome sequencing and annotation.</title>
        <authorList>
            <consortium name="The Broad Institute Genomics Platform"/>
            <consortium name="The Broad Institute Genome Sequencing Center for Infectious Disease"/>
            <person name="Wu L."/>
            <person name="Ma J."/>
        </authorList>
    </citation>
    <scope>NUCLEOTIDE SEQUENCE [LARGE SCALE GENOMIC DNA]</scope>
    <source>
        <strain evidence="4">JCM 4738</strain>
    </source>
</reference>
<keyword evidence="1 3" id="KW-0378">Hydrolase</keyword>
<evidence type="ECO:0000313" key="4">
    <source>
        <dbReference type="Proteomes" id="UP000642673"/>
    </source>
</evidence>
<dbReference type="InterPro" id="IPR050272">
    <property type="entry name" value="Isochorismatase-like_hydrls"/>
</dbReference>
<accession>A0ABQ3ETF9</accession>
<dbReference type="Pfam" id="PF00857">
    <property type="entry name" value="Isochorismatase"/>
    <property type="match status" value="1"/>
</dbReference>